<accession>A0A0E9PV90</accession>
<dbReference type="EMBL" id="GBXM01100365">
    <property type="protein sequence ID" value="JAH08212.1"/>
    <property type="molecule type" value="Transcribed_RNA"/>
</dbReference>
<reference evidence="2" key="2">
    <citation type="journal article" date="2015" name="Fish Shellfish Immunol.">
        <title>Early steps in the European eel (Anguilla anguilla)-Vibrio vulnificus interaction in the gills: Role of the RtxA13 toxin.</title>
        <authorList>
            <person name="Callol A."/>
            <person name="Pajuelo D."/>
            <person name="Ebbesson L."/>
            <person name="Teles M."/>
            <person name="MacKenzie S."/>
            <person name="Amaro C."/>
        </authorList>
    </citation>
    <scope>NUCLEOTIDE SEQUENCE</scope>
</reference>
<sequence>MIKSVFSTGCCRYRKHDTFGLFARNSQQMRCVRNSAAERIAGAPTEHARQLLPREPKKRVL</sequence>
<proteinExistence type="predicted"/>
<dbReference type="AlphaFoldDB" id="A0A0E9PV90"/>
<evidence type="ECO:0000313" key="2">
    <source>
        <dbReference type="EMBL" id="JAH08212.1"/>
    </source>
</evidence>
<protein>
    <submittedName>
        <fullName evidence="2">Uncharacterized protein</fullName>
    </submittedName>
</protein>
<organism evidence="2">
    <name type="scientific">Anguilla anguilla</name>
    <name type="common">European freshwater eel</name>
    <name type="synonym">Muraena anguilla</name>
    <dbReference type="NCBI Taxonomy" id="7936"/>
    <lineage>
        <taxon>Eukaryota</taxon>
        <taxon>Metazoa</taxon>
        <taxon>Chordata</taxon>
        <taxon>Craniata</taxon>
        <taxon>Vertebrata</taxon>
        <taxon>Euteleostomi</taxon>
        <taxon>Actinopterygii</taxon>
        <taxon>Neopterygii</taxon>
        <taxon>Teleostei</taxon>
        <taxon>Anguilliformes</taxon>
        <taxon>Anguillidae</taxon>
        <taxon>Anguilla</taxon>
    </lineage>
</organism>
<reference evidence="2" key="1">
    <citation type="submission" date="2014-11" db="EMBL/GenBank/DDBJ databases">
        <authorList>
            <person name="Amaro Gonzalez C."/>
        </authorList>
    </citation>
    <scope>NUCLEOTIDE SEQUENCE</scope>
</reference>
<feature type="region of interest" description="Disordered" evidence="1">
    <location>
        <begin position="42"/>
        <end position="61"/>
    </location>
</feature>
<name>A0A0E9PV90_ANGAN</name>
<feature type="compositionally biased region" description="Basic and acidic residues" evidence="1">
    <location>
        <begin position="46"/>
        <end position="55"/>
    </location>
</feature>
<evidence type="ECO:0000256" key="1">
    <source>
        <dbReference type="SAM" id="MobiDB-lite"/>
    </source>
</evidence>